<organism evidence="1 2">
    <name type="scientific">Senna tora</name>
    <dbReference type="NCBI Taxonomy" id="362788"/>
    <lineage>
        <taxon>Eukaryota</taxon>
        <taxon>Viridiplantae</taxon>
        <taxon>Streptophyta</taxon>
        <taxon>Embryophyta</taxon>
        <taxon>Tracheophyta</taxon>
        <taxon>Spermatophyta</taxon>
        <taxon>Magnoliopsida</taxon>
        <taxon>eudicotyledons</taxon>
        <taxon>Gunneridae</taxon>
        <taxon>Pentapetalae</taxon>
        <taxon>rosids</taxon>
        <taxon>fabids</taxon>
        <taxon>Fabales</taxon>
        <taxon>Fabaceae</taxon>
        <taxon>Caesalpinioideae</taxon>
        <taxon>Cassia clade</taxon>
        <taxon>Senna</taxon>
    </lineage>
</organism>
<gene>
    <name evidence="1" type="ORF">G2W53_012461</name>
</gene>
<proteinExistence type="predicted"/>
<keyword evidence="2" id="KW-1185">Reference proteome</keyword>
<accession>A0A834TWT5</accession>
<sequence>MAEIRKEMDVDERGIQTECVFGAYMFEEIKVHVIQ</sequence>
<protein>
    <submittedName>
        <fullName evidence="1">Uncharacterized protein</fullName>
    </submittedName>
</protein>
<evidence type="ECO:0000313" key="2">
    <source>
        <dbReference type="Proteomes" id="UP000634136"/>
    </source>
</evidence>
<dbReference type="AlphaFoldDB" id="A0A834TWT5"/>
<evidence type="ECO:0000313" key="1">
    <source>
        <dbReference type="EMBL" id="KAF7830128.1"/>
    </source>
</evidence>
<dbReference type="Proteomes" id="UP000634136">
    <property type="component" value="Unassembled WGS sequence"/>
</dbReference>
<comment type="caution">
    <text evidence="1">The sequence shown here is derived from an EMBL/GenBank/DDBJ whole genome shotgun (WGS) entry which is preliminary data.</text>
</comment>
<reference evidence="1" key="1">
    <citation type="submission" date="2020-09" db="EMBL/GenBank/DDBJ databases">
        <title>Genome-Enabled Discovery of Anthraquinone Biosynthesis in Senna tora.</title>
        <authorList>
            <person name="Kang S.-H."/>
            <person name="Pandey R.P."/>
            <person name="Lee C.-M."/>
            <person name="Sim J.-S."/>
            <person name="Jeong J.-T."/>
            <person name="Choi B.-S."/>
            <person name="Jung M."/>
            <person name="Ginzburg D."/>
            <person name="Zhao K."/>
            <person name="Won S.Y."/>
            <person name="Oh T.-J."/>
            <person name="Yu Y."/>
            <person name="Kim N.-H."/>
            <person name="Lee O.R."/>
            <person name="Lee T.-H."/>
            <person name="Bashyal P."/>
            <person name="Kim T.-S."/>
            <person name="Lee W.-H."/>
            <person name="Kawkins C."/>
            <person name="Kim C.-K."/>
            <person name="Kim J.S."/>
            <person name="Ahn B.O."/>
            <person name="Rhee S.Y."/>
            <person name="Sohng J.K."/>
        </authorList>
    </citation>
    <scope>NUCLEOTIDE SEQUENCE</scope>
    <source>
        <tissue evidence="1">Leaf</tissue>
    </source>
</reference>
<dbReference type="EMBL" id="JAAIUW010000005">
    <property type="protein sequence ID" value="KAF7830128.1"/>
    <property type="molecule type" value="Genomic_DNA"/>
</dbReference>
<name>A0A834TWT5_9FABA</name>